<feature type="region of interest" description="Disordered" evidence="1">
    <location>
        <begin position="241"/>
        <end position="265"/>
    </location>
</feature>
<organism evidence="2 3">
    <name type="scientific">Caerostris darwini</name>
    <dbReference type="NCBI Taxonomy" id="1538125"/>
    <lineage>
        <taxon>Eukaryota</taxon>
        <taxon>Metazoa</taxon>
        <taxon>Ecdysozoa</taxon>
        <taxon>Arthropoda</taxon>
        <taxon>Chelicerata</taxon>
        <taxon>Arachnida</taxon>
        <taxon>Araneae</taxon>
        <taxon>Araneomorphae</taxon>
        <taxon>Entelegynae</taxon>
        <taxon>Araneoidea</taxon>
        <taxon>Araneidae</taxon>
        <taxon>Caerostris</taxon>
    </lineage>
</organism>
<evidence type="ECO:0000313" key="2">
    <source>
        <dbReference type="EMBL" id="GIY38788.1"/>
    </source>
</evidence>
<feature type="region of interest" description="Disordered" evidence="1">
    <location>
        <begin position="207"/>
        <end position="229"/>
    </location>
</feature>
<proteinExistence type="predicted"/>
<reference evidence="2 3" key="1">
    <citation type="submission" date="2021-06" db="EMBL/GenBank/DDBJ databases">
        <title>Caerostris darwini draft genome.</title>
        <authorList>
            <person name="Kono N."/>
            <person name="Arakawa K."/>
        </authorList>
    </citation>
    <scope>NUCLEOTIDE SEQUENCE [LARGE SCALE GENOMIC DNA]</scope>
</reference>
<dbReference type="Proteomes" id="UP001054837">
    <property type="component" value="Unassembled WGS sequence"/>
</dbReference>
<dbReference type="EMBL" id="BPLQ01008669">
    <property type="protein sequence ID" value="GIY38788.1"/>
    <property type="molecule type" value="Genomic_DNA"/>
</dbReference>
<feature type="compositionally biased region" description="Polar residues" evidence="1">
    <location>
        <begin position="216"/>
        <end position="229"/>
    </location>
</feature>
<sequence>METRQVHSKQENKTSTKHKTEWEQQLPNRFLCRTDSEVVVKSSVVKTEITIIKHNSSPTIERNMEDIGQYNQRNGINYGGSDAENATAPQAFINSQIPNQTNKFFPLNNKKCKNIIDKKKDMLLEQDLICPKTGSLSHSASNCRDAENNHRNHIKYHGNTSPKNKTARDSVDNIIKGDGLSKHFSDGAKETNELSSGDFIGVKSNRKYDKDKKAPSQYTPDNFNVSTSDCDLTTDKKDLSFRGDLDPDSNVRNPKDNGKFVDRNKHPIKRHDDLSHCDYLNCRDGIKKEPNELSGGDFSGIDIRQIKRNNHNLKKVCTEIANNSILRSKHLPVRKRKTIMTPYANPLSKDDVSEKDIEADFIESEETNTLNPRMELEHIGPSNTSSRTSIPYQKISVSTLVEYFENLNSDTVRKNKIKSAPFVEINFMYDEIDANSKIHRPDKAKNKPEVQLSDHVVLDEEFELMKNYYNNDNSCNDKISDISEFKKGAIKENDCNKNHQKRKSQEILINDEKITKKSKQCLGDDDCNDKHSDFTLRVENEKNDHLLDVDYENKLSDEELPTDTKILSNKTGYESPLNKKGLKSKIDSIMLKKISDNNFLSSSFRILSLNKPQSNMAISNNPQIPIDCKICSKDPQKEITVGQNENIKNSHERSQISETKFKDIFNKSIVISNKQEKDKLNKEQTPPEVDEKHGWNESETPHVKQETGTDGTNLHNIDHKLNESKSFLNIEINQELKDVGTLYDGQNSSFHFSRSSHTIPWIENQSLAKDFIDSNTRTAPAEMYRDLDKLIFSSYHRRKKPMDASDNEINRIFDGIHETLQAISGNQNVSTATPNGCFDASTVTYNGLQKDISKRSSDNFQLKNSSQPAVLKRKPNQNRQKSTTLPEMNIAVAKKTTVGNQRKTNSQRESLLLRVPLENSKKSTHLISSYDRKCVDDENTKSTRWIVISKKVLFTLFVIFVFLTSDWSKWNNYYQRFSRN</sequence>
<accession>A0AAV4SWN8</accession>
<feature type="compositionally biased region" description="Basic and acidic residues" evidence="1">
    <location>
        <begin position="253"/>
        <end position="265"/>
    </location>
</feature>
<name>A0AAV4SWN8_9ARAC</name>
<evidence type="ECO:0000313" key="3">
    <source>
        <dbReference type="Proteomes" id="UP001054837"/>
    </source>
</evidence>
<feature type="region of interest" description="Disordered" evidence="1">
    <location>
        <begin position="859"/>
        <end position="882"/>
    </location>
</feature>
<feature type="region of interest" description="Disordered" evidence="1">
    <location>
        <begin position="1"/>
        <end position="22"/>
    </location>
</feature>
<keyword evidence="3" id="KW-1185">Reference proteome</keyword>
<comment type="caution">
    <text evidence="2">The sequence shown here is derived from an EMBL/GenBank/DDBJ whole genome shotgun (WGS) entry which is preliminary data.</text>
</comment>
<feature type="compositionally biased region" description="Polar residues" evidence="1">
    <location>
        <begin position="859"/>
        <end position="868"/>
    </location>
</feature>
<evidence type="ECO:0000256" key="1">
    <source>
        <dbReference type="SAM" id="MobiDB-lite"/>
    </source>
</evidence>
<dbReference type="AlphaFoldDB" id="A0AAV4SWN8"/>
<gene>
    <name evidence="2" type="ORF">CDAR_615041</name>
</gene>
<protein>
    <submittedName>
        <fullName evidence="2">Uncharacterized protein</fullName>
    </submittedName>
</protein>
<feature type="region of interest" description="Disordered" evidence="1">
    <location>
        <begin position="675"/>
        <end position="714"/>
    </location>
</feature>
<feature type="compositionally biased region" description="Basic and acidic residues" evidence="1">
    <location>
        <begin position="689"/>
        <end position="707"/>
    </location>
</feature>